<accession>A0A8K0PFX7</accession>
<evidence type="ECO:0000313" key="4">
    <source>
        <dbReference type="Proteomes" id="UP000809789"/>
    </source>
</evidence>
<dbReference type="SUPFAM" id="SSF75304">
    <property type="entry name" value="Amidase signature (AS) enzymes"/>
    <property type="match status" value="1"/>
</dbReference>
<organism evidence="3 4">
    <name type="scientific">Elsinoe batatas</name>
    <dbReference type="NCBI Taxonomy" id="2601811"/>
    <lineage>
        <taxon>Eukaryota</taxon>
        <taxon>Fungi</taxon>
        <taxon>Dikarya</taxon>
        <taxon>Ascomycota</taxon>
        <taxon>Pezizomycotina</taxon>
        <taxon>Dothideomycetes</taxon>
        <taxon>Dothideomycetidae</taxon>
        <taxon>Myriangiales</taxon>
        <taxon>Elsinoaceae</taxon>
        <taxon>Elsinoe</taxon>
    </lineage>
</organism>
<evidence type="ECO:0000256" key="1">
    <source>
        <dbReference type="SAM" id="MobiDB-lite"/>
    </source>
</evidence>
<feature type="domain" description="Amidase" evidence="2">
    <location>
        <begin position="98"/>
        <end position="205"/>
    </location>
</feature>
<dbReference type="InterPro" id="IPR036928">
    <property type="entry name" value="AS_sf"/>
</dbReference>
<proteinExistence type="predicted"/>
<feature type="domain" description="Amidase" evidence="2">
    <location>
        <begin position="227"/>
        <end position="519"/>
    </location>
</feature>
<dbReference type="InterPro" id="IPR000120">
    <property type="entry name" value="Amidase"/>
</dbReference>
<reference evidence="3" key="1">
    <citation type="submission" date="2021-07" db="EMBL/GenBank/DDBJ databases">
        <title>Elsinoe batatas strain:CRI-CJ2 Genome sequencing and assembly.</title>
        <authorList>
            <person name="Huang L."/>
        </authorList>
    </citation>
    <scope>NUCLEOTIDE SEQUENCE</scope>
    <source>
        <strain evidence="3">CRI-CJ2</strain>
    </source>
</reference>
<name>A0A8K0PFX7_9PEZI</name>
<dbReference type="Pfam" id="PF01425">
    <property type="entry name" value="Amidase"/>
    <property type="match status" value="2"/>
</dbReference>
<dbReference type="PANTHER" id="PTHR11895:SF171">
    <property type="entry name" value="AMIDASE DOMAIN-CONTAINING PROTEIN"/>
    <property type="match status" value="1"/>
</dbReference>
<dbReference type="GO" id="GO:0003824">
    <property type="term" value="F:catalytic activity"/>
    <property type="evidence" value="ECO:0007669"/>
    <property type="project" value="InterPro"/>
</dbReference>
<sequence length="636" mass="66331">MSFPSLSPGAKATVSPEELESFASHAGITLTHLSGNDQTTYQHFATSFDTSCTTLLSLPPYADPRLSPIPTTSPRKFLTPSPTTNPLNAWSQTCSLRASQPTSSRLAGKTVAVKANVAIAGADLNLGTHPRFFPGGRFHVPTYDATIVRRILLAGGEIRGVGTCENFSLSGVSVTAETGAVGNAWQGERATGGSSSGCGTLVSVKDVRGVEGRRGKGSTGEKGELEGVDLAIGGDQGGSIRLPAHFGGIYGLKPTFGLVPYTGIASLFSAIDHTGPMARSIEDVALLLGVIAGADGVDFRQGPGVPLEGQGTDYAAEVERWVEEKKGKGEWDGTSAAKGFTIGVLKEGYESAGLDDEVAKVTKDAIARFKSMGATIKEVSVPMHTLAPILWSVCCRHGLLDCVMNRPSSLLGFPMPGFEPIARGSSQPGTATTATASAPSPADQGKSIMQDLFDYISPINPAISNALLNAPLLAGKYGPEVSRKAQMHIHELTAAFDDMFANEGVDLLVLPVSGKVAPVMTEGLTKEVLHDGTGKGVFDKEDPYKLSTKIKTTLGPGEAAKSFVGVTLNTAGFNLTGHPAMSFPCGWASPKDGQGPELTGGKMPVGLQVVGRKLEELDILKAVKAWEVGGRAIDEV</sequence>
<dbReference type="Gene3D" id="3.90.1300.10">
    <property type="entry name" value="Amidase signature (AS) domain"/>
    <property type="match status" value="1"/>
</dbReference>
<dbReference type="PANTHER" id="PTHR11895">
    <property type="entry name" value="TRANSAMIDASE"/>
    <property type="match status" value="1"/>
</dbReference>
<dbReference type="AlphaFoldDB" id="A0A8K0PFX7"/>
<dbReference type="Proteomes" id="UP000809789">
    <property type="component" value="Unassembled WGS sequence"/>
</dbReference>
<dbReference type="OrthoDB" id="1879366at2759"/>
<protein>
    <recommendedName>
        <fullName evidence="2">Amidase domain-containing protein</fullName>
    </recommendedName>
</protein>
<gene>
    <name evidence="3" type="ORF">KVT40_005947</name>
</gene>
<dbReference type="EMBL" id="JAESVG020000006">
    <property type="protein sequence ID" value="KAG8627002.1"/>
    <property type="molecule type" value="Genomic_DNA"/>
</dbReference>
<evidence type="ECO:0000259" key="2">
    <source>
        <dbReference type="Pfam" id="PF01425"/>
    </source>
</evidence>
<evidence type="ECO:0000313" key="3">
    <source>
        <dbReference type="EMBL" id="KAG8627002.1"/>
    </source>
</evidence>
<comment type="caution">
    <text evidence="3">The sequence shown here is derived from an EMBL/GenBank/DDBJ whole genome shotgun (WGS) entry which is preliminary data.</text>
</comment>
<keyword evidence="4" id="KW-1185">Reference proteome</keyword>
<feature type="compositionally biased region" description="Low complexity" evidence="1">
    <location>
        <begin position="430"/>
        <end position="442"/>
    </location>
</feature>
<feature type="region of interest" description="Disordered" evidence="1">
    <location>
        <begin position="422"/>
        <end position="443"/>
    </location>
</feature>
<dbReference type="InterPro" id="IPR023631">
    <property type="entry name" value="Amidase_dom"/>
</dbReference>